<protein>
    <submittedName>
        <fullName evidence="7">Tryptophan-rich sensory protein</fullName>
    </submittedName>
</protein>
<evidence type="ECO:0000313" key="8">
    <source>
        <dbReference type="Proteomes" id="UP000321734"/>
    </source>
</evidence>
<keyword evidence="3 6" id="KW-0812">Transmembrane</keyword>
<gene>
    <name evidence="7" type="ORF">ES711_02480</name>
</gene>
<keyword evidence="4 6" id="KW-1133">Transmembrane helix</keyword>
<dbReference type="EMBL" id="VORX01000001">
    <property type="protein sequence ID" value="TXE10793.1"/>
    <property type="molecule type" value="Genomic_DNA"/>
</dbReference>
<evidence type="ECO:0000256" key="1">
    <source>
        <dbReference type="ARBA" id="ARBA00004141"/>
    </source>
</evidence>
<dbReference type="Proteomes" id="UP000321734">
    <property type="component" value="Unassembled WGS sequence"/>
</dbReference>
<dbReference type="GO" id="GO:0016020">
    <property type="term" value="C:membrane"/>
    <property type="evidence" value="ECO:0007669"/>
    <property type="project" value="UniProtKB-SubCell"/>
</dbReference>
<feature type="transmembrane region" description="Helical" evidence="6">
    <location>
        <begin position="101"/>
        <end position="124"/>
    </location>
</feature>
<dbReference type="RefSeq" id="WP_146889447.1">
    <property type="nucleotide sequence ID" value="NZ_VORX01000001.1"/>
</dbReference>
<dbReference type="OrthoDB" id="9795496at2"/>
<dbReference type="GO" id="GO:0033013">
    <property type="term" value="P:tetrapyrrole metabolic process"/>
    <property type="evidence" value="ECO:0007669"/>
    <property type="project" value="UniProtKB-ARBA"/>
</dbReference>
<feature type="transmembrane region" description="Helical" evidence="6">
    <location>
        <begin position="76"/>
        <end position="95"/>
    </location>
</feature>
<dbReference type="InterPro" id="IPR038330">
    <property type="entry name" value="TspO/MBR-related_sf"/>
</dbReference>
<accession>A0A5C7AT69</accession>
<comment type="subcellular location">
    <subcellularLocation>
        <location evidence="1">Membrane</location>
        <topology evidence="1">Multi-pass membrane protein</topology>
    </subcellularLocation>
</comment>
<dbReference type="Pfam" id="PF03073">
    <property type="entry name" value="TspO_MBR"/>
    <property type="match status" value="1"/>
</dbReference>
<evidence type="ECO:0000256" key="5">
    <source>
        <dbReference type="ARBA" id="ARBA00023136"/>
    </source>
</evidence>
<dbReference type="Gene3D" id="1.20.1260.100">
    <property type="entry name" value="TspO/MBR protein"/>
    <property type="match status" value="1"/>
</dbReference>
<keyword evidence="8" id="KW-1185">Reference proteome</keyword>
<evidence type="ECO:0000256" key="4">
    <source>
        <dbReference type="ARBA" id="ARBA00022989"/>
    </source>
</evidence>
<dbReference type="AlphaFoldDB" id="A0A5C7AT69"/>
<evidence type="ECO:0000256" key="2">
    <source>
        <dbReference type="ARBA" id="ARBA00007524"/>
    </source>
</evidence>
<dbReference type="InterPro" id="IPR004307">
    <property type="entry name" value="TspO_MBR"/>
</dbReference>
<organism evidence="7 8">
    <name type="scientific">Gelidibacter salicanalis</name>
    <dbReference type="NCBI Taxonomy" id="291193"/>
    <lineage>
        <taxon>Bacteria</taxon>
        <taxon>Pseudomonadati</taxon>
        <taxon>Bacteroidota</taxon>
        <taxon>Flavobacteriia</taxon>
        <taxon>Flavobacteriales</taxon>
        <taxon>Flavobacteriaceae</taxon>
        <taxon>Gelidibacter</taxon>
    </lineage>
</organism>
<evidence type="ECO:0000256" key="6">
    <source>
        <dbReference type="SAM" id="Phobius"/>
    </source>
</evidence>
<evidence type="ECO:0000256" key="3">
    <source>
        <dbReference type="ARBA" id="ARBA00022692"/>
    </source>
</evidence>
<proteinExistence type="inferred from homology"/>
<dbReference type="PANTHER" id="PTHR10057">
    <property type="entry name" value="PERIPHERAL-TYPE BENZODIAZEPINE RECEPTOR"/>
    <property type="match status" value="1"/>
</dbReference>
<dbReference type="PIRSF" id="PIRSF005859">
    <property type="entry name" value="PBR"/>
    <property type="match status" value="1"/>
</dbReference>
<evidence type="ECO:0000313" key="7">
    <source>
        <dbReference type="EMBL" id="TXE10793.1"/>
    </source>
</evidence>
<feature type="transmembrane region" description="Helical" evidence="6">
    <location>
        <begin position="45"/>
        <end position="69"/>
    </location>
</feature>
<keyword evidence="5 6" id="KW-0472">Membrane</keyword>
<reference evidence="7 8" key="1">
    <citation type="submission" date="2019-08" db="EMBL/GenBank/DDBJ databases">
        <title>Genome sequence of Gelidibacter salicanalis IC162T.</title>
        <authorList>
            <person name="Bowman J.P."/>
        </authorList>
    </citation>
    <scope>NUCLEOTIDE SEQUENCE [LARGE SCALE GENOMIC DNA]</scope>
    <source>
        <strain evidence="7 8">IC162</strain>
    </source>
</reference>
<comment type="similarity">
    <text evidence="2">Belongs to the TspO/BZRP family.</text>
</comment>
<comment type="caution">
    <text evidence="7">The sequence shown here is derived from an EMBL/GenBank/DDBJ whole genome shotgun (WGS) entry which is preliminary data.</text>
</comment>
<dbReference type="FunFam" id="1.20.1260.100:FF:000001">
    <property type="entry name" value="translocator protein 2"/>
    <property type="match status" value="1"/>
</dbReference>
<sequence length="153" mass="17493">MKFVKLLLVFLVINFSALGLGIVLMGDGPTSDWYTSLQQAPWTPANWVFGAAWTVVMLCFSIYMTLLYLKEPSKKIITLFIIQFLLNVAWNFVFFNQQHLALGMVVITALTLIITAFLVTYFQLMKLKNILLLPYVVWIGIATSLNLYILIYN</sequence>
<name>A0A5C7AT69_9FLAO</name>
<dbReference type="PANTHER" id="PTHR10057:SF0">
    <property type="entry name" value="TRANSLOCATOR PROTEIN"/>
    <property type="match status" value="1"/>
</dbReference>
<dbReference type="CDD" id="cd15904">
    <property type="entry name" value="TSPO_MBR"/>
    <property type="match status" value="1"/>
</dbReference>
<feature type="transmembrane region" description="Helical" evidence="6">
    <location>
        <begin position="131"/>
        <end position="151"/>
    </location>
</feature>